<evidence type="ECO:0000256" key="3">
    <source>
        <dbReference type="ARBA" id="ARBA00022679"/>
    </source>
</evidence>
<name>A0A256JKD3_HALEZ</name>
<dbReference type="Pfam" id="PF02518">
    <property type="entry name" value="HATPase_c"/>
    <property type="match status" value="1"/>
</dbReference>
<evidence type="ECO:0000256" key="5">
    <source>
        <dbReference type="ARBA" id="ARBA00022777"/>
    </source>
</evidence>
<evidence type="ECO:0000256" key="1">
    <source>
        <dbReference type="ARBA" id="ARBA00000085"/>
    </source>
</evidence>
<dbReference type="PANTHER" id="PTHR44936">
    <property type="entry name" value="SENSOR PROTEIN CREC"/>
    <property type="match status" value="1"/>
</dbReference>
<dbReference type="GO" id="GO:0005524">
    <property type="term" value="F:ATP binding"/>
    <property type="evidence" value="ECO:0007669"/>
    <property type="project" value="UniProtKB-KW"/>
</dbReference>
<evidence type="ECO:0000256" key="4">
    <source>
        <dbReference type="ARBA" id="ARBA00022741"/>
    </source>
</evidence>
<gene>
    <name evidence="8" type="ORF">DJ79_03005</name>
</gene>
<organism evidence="8 9">
    <name type="scientific">Halorubrum ezzemoulense</name>
    <name type="common">Halorubrum chaoviator</name>
    <dbReference type="NCBI Taxonomy" id="337243"/>
    <lineage>
        <taxon>Archaea</taxon>
        <taxon>Methanobacteriati</taxon>
        <taxon>Methanobacteriota</taxon>
        <taxon>Stenosarchaea group</taxon>
        <taxon>Halobacteria</taxon>
        <taxon>Halobacteriales</taxon>
        <taxon>Haloferacaceae</taxon>
        <taxon>Halorubrum</taxon>
    </lineage>
</organism>
<evidence type="ECO:0000259" key="7">
    <source>
        <dbReference type="PROSITE" id="PS50109"/>
    </source>
</evidence>
<dbReference type="EMBL" id="NHPA01000015">
    <property type="protein sequence ID" value="OYR69345.1"/>
    <property type="molecule type" value="Genomic_DNA"/>
</dbReference>
<comment type="catalytic activity">
    <reaction evidence="1">
        <text>ATP + protein L-histidine = ADP + protein N-phospho-L-histidine.</text>
        <dbReference type="EC" id="2.7.13.3"/>
    </reaction>
</comment>
<dbReference type="SMART" id="SM00387">
    <property type="entry name" value="HATPase_c"/>
    <property type="match status" value="1"/>
</dbReference>
<keyword evidence="3" id="KW-0808">Transferase</keyword>
<reference evidence="8 9" key="1">
    <citation type="journal article" date="2014" name="Front. Microbiol.">
        <title>Population and genomic analysis of the genus Halorubrum.</title>
        <authorList>
            <person name="Fullmer M.S."/>
            <person name="Soucy S.M."/>
            <person name="Swithers K.S."/>
            <person name="Makkay A.M."/>
            <person name="Wheeler R."/>
            <person name="Ventosa A."/>
            <person name="Gogarten J.P."/>
            <person name="Papke R.T."/>
        </authorList>
    </citation>
    <scope>NUCLEOTIDE SEQUENCE [LARGE SCALE GENOMIC DNA]</scope>
    <source>
        <strain evidence="8 9">Ga2p</strain>
    </source>
</reference>
<proteinExistence type="predicted"/>
<dbReference type="InterPro" id="IPR004358">
    <property type="entry name" value="Sig_transdc_His_kin-like_C"/>
</dbReference>
<keyword evidence="6" id="KW-0067">ATP-binding</keyword>
<keyword evidence="4" id="KW-0547">Nucleotide-binding</keyword>
<feature type="domain" description="Histidine kinase" evidence="7">
    <location>
        <begin position="1"/>
        <end position="97"/>
    </location>
</feature>
<comment type="caution">
    <text evidence="8">The sequence shown here is derived from an EMBL/GenBank/DDBJ whole genome shotgun (WGS) entry which is preliminary data.</text>
</comment>
<accession>A0A256JKD3</accession>
<dbReference type="PROSITE" id="PS50109">
    <property type="entry name" value="HIS_KIN"/>
    <property type="match status" value="1"/>
</dbReference>
<dbReference type="InterPro" id="IPR036890">
    <property type="entry name" value="HATPase_C_sf"/>
</dbReference>
<keyword evidence="5" id="KW-0418">Kinase</keyword>
<dbReference type="EC" id="2.7.13.3" evidence="2"/>
<dbReference type="PANTHER" id="PTHR44936:SF10">
    <property type="entry name" value="SENSOR PROTEIN RSTB"/>
    <property type="match status" value="1"/>
</dbReference>
<evidence type="ECO:0000313" key="8">
    <source>
        <dbReference type="EMBL" id="OYR69345.1"/>
    </source>
</evidence>
<dbReference type="Proteomes" id="UP000215607">
    <property type="component" value="Unassembled WGS sequence"/>
</dbReference>
<dbReference type="InterPro" id="IPR005467">
    <property type="entry name" value="His_kinase_dom"/>
</dbReference>
<dbReference type="GO" id="GO:0004673">
    <property type="term" value="F:protein histidine kinase activity"/>
    <property type="evidence" value="ECO:0007669"/>
    <property type="project" value="UniProtKB-EC"/>
</dbReference>
<evidence type="ECO:0000313" key="9">
    <source>
        <dbReference type="Proteomes" id="UP000215607"/>
    </source>
</evidence>
<protein>
    <recommendedName>
        <fullName evidence="2">histidine kinase</fullName>
        <ecNumber evidence="2">2.7.13.3</ecNumber>
    </recommendedName>
</protein>
<dbReference type="SUPFAM" id="SSF55874">
    <property type="entry name" value="ATPase domain of HSP90 chaperone/DNA topoisomerase II/histidine kinase"/>
    <property type="match status" value="1"/>
</dbReference>
<dbReference type="AlphaFoldDB" id="A0A256JKD3"/>
<dbReference type="InterPro" id="IPR050980">
    <property type="entry name" value="2C_sensor_his_kinase"/>
</dbReference>
<evidence type="ECO:0000256" key="6">
    <source>
        <dbReference type="ARBA" id="ARBA00022840"/>
    </source>
</evidence>
<dbReference type="InterPro" id="IPR003594">
    <property type="entry name" value="HATPase_dom"/>
</dbReference>
<sequence>MWELLENVAEHTGSDPVVKITVIKRNDSVVLTIADEGPGIPKEEEEVLVKGKEQPLVHGQGLGLYLAYWIVVTVGADIEVSGSESGTTIQIHLPTPTDSS</sequence>
<evidence type="ECO:0000256" key="2">
    <source>
        <dbReference type="ARBA" id="ARBA00012438"/>
    </source>
</evidence>
<dbReference type="PRINTS" id="PR00344">
    <property type="entry name" value="BCTRLSENSOR"/>
</dbReference>
<dbReference type="Gene3D" id="3.30.565.10">
    <property type="entry name" value="Histidine kinase-like ATPase, C-terminal domain"/>
    <property type="match status" value="1"/>
</dbReference>